<feature type="compositionally biased region" description="Basic residues" evidence="1">
    <location>
        <begin position="11"/>
        <end position="23"/>
    </location>
</feature>
<comment type="caution">
    <text evidence="2">The sequence shown here is derived from an EMBL/GenBank/DDBJ whole genome shotgun (WGS) entry which is preliminary data.</text>
</comment>
<evidence type="ECO:0000256" key="1">
    <source>
        <dbReference type="SAM" id="MobiDB-lite"/>
    </source>
</evidence>
<evidence type="ECO:0000313" key="3">
    <source>
        <dbReference type="Proteomes" id="UP001303046"/>
    </source>
</evidence>
<accession>A0ABR1CN81</accession>
<sequence>MVPVVDPSRHGDKRKRQAKKRPAVAKQTSLQLYGLFEPPYRESNASVMPQPREAEEENDQNVTMRIER</sequence>
<dbReference type="EMBL" id="JAVFWL010000003">
    <property type="protein sequence ID" value="KAK6739798.1"/>
    <property type="molecule type" value="Genomic_DNA"/>
</dbReference>
<feature type="region of interest" description="Disordered" evidence="1">
    <location>
        <begin position="1"/>
        <end position="27"/>
    </location>
</feature>
<evidence type="ECO:0000313" key="2">
    <source>
        <dbReference type="EMBL" id="KAK6739798.1"/>
    </source>
</evidence>
<gene>
    <name evidence="2" type="primary">Necator_chrIII.g9115</name>
    <name evidence="2" type="ORF">RB195_008350</name>
</gene>
<organism evidence="2 3">
    <name type="scientific">Necator americanus</name>
    <name type="common">Human hookworm</name>
    <dbReference type="NCBI Taxonomy" id="51031"/>
    <lineage>
        <taxon>Eukaryota</taxon>
        <taxon>Metazoa</taxon>
        <taxon>Ecdysozoa</taxon>
        <taxon>Nematoda</taxon>
        <taxon>Chromadorea</taxon>
        <taxon>Rhabditida</taxon>
        <taxon>Rhabditina</taxon>
        <taxon>Rhabditomorpha</taxon>
        <taxon>Strongyloidea</taxon>
        <taxon>Ancylostomatidae</taxon>
        <taxon>Bunostominae</taxon>
        <taxon>Necator</taxon>
    </lineage>
</organism>
<feature type="region of interest" description="Disordered" evidence="1">
    <location>
        <begin position="41"/>
        <end position="68"/>
    </location>
</feature>
<reference evidence="2 3" key="1">
    <citation type="submission" date="2023-08" db="EMBL/GenBank/DDBJ databases">
        <title>A Necator americanus chromosomal reference genome.</title>
        <authorList>
            <person name="Ilik V."/>
            <person name="Petrzelkova K.J."/>
            <person name="Pardy F."/>
            <person name="Fuh T."/>
            <person name="Niatou-Singa F.S."/>
            <person name="Gouil Q."/>
            <person name="Baker L."/>
            <person name="Ritchie M.E."/>
            <person name="Jex A.R."/>
            <person name="Gazzola D."/>
            <person name="Li H."/>
            <person name="Toshio Fujiwara R."/>
            <person name="Zhan B."/>
            <person name="Aroian R.V."/>
            <person name="Pafco B."/>
            <person name="Schwarz E.M."/>
        </authorList>
    </citation>
    <scope>NUCLEOTIDE SEQUENCE [LARGE SCALE GENOMIC DNA]</scope>
    <source>
        <strain evidence="2 3">Aroian</strain>
        <tissue evidence="2">Whole animal</tissue>
    </source>
</reference>
<dbReference type="Proteomes" id="UP001303046">
    <property type="component" value="Unassembled WGS sequence"/>
</dbReference>
<name>A0ABR1CN81_NECAM</name>
<proteinExistence type="predicted"/>
<keyword evidence="3" id="KW-1185">Reference proteome</keyword>
<protein>
    <submittedName>
        <fullName evidence="2">Uncharacterized protein</fullName>
    </submittedName>
</protein>